<evidence type="ECO:0000313" key="10">
    <source>
        <dbReference type="EMBL" id="KAI3402988.2"/>
    </source>
</evidence>
<dbReference type="AlphaFoldDB" id="A0AAI9SUC8"/>
<dbReference type="PANTHER" id="PTHR12896">
    <property type="entry name" value="PAX6 NEIGHBOR PROTEIN PAXNEB"/>
    <property type="match status" value="1"/>
</dbReference>
<dbReference type="EMBL" id="JAHUZD010000139">
    <property type="protein sequence ID" value="KAI3402988.2"/>
    <property type="molecule type" value="Genomic_DNA"/>
</dbReference>
<evidence type="ECO:0000256" key="1">
    <source>
        <dbReference type="ARBA" id="ARBA00004123"/>
    </source>
</evidence>
<keyword evidence="7" id="KW-0819">tRNA processing</keyword>
<keyword evidence="11" id="KW-1185">Reference proteome</keyword>
<comment type="subcellular location">
    <subcellularLocation>
        <location evidence="2">Cytoplasm</location>
    </subcellularLocation>
    <subcellularLocation>
        <location evidence="1">Nucleus</location>
    </subcellularLocation>
</comment>
<feature type="region of interest" description="Disordered" evidence="9">
    <location>
        <begin position="151"/>
        <end position="180"/>
    </location>
</feature>
<dbReference type="InterPro" id="IPR027417">
    <property type="entry name" value="P-loop_NTPase"/>
</dbReference>
<evidence type="ECO:0000256" key="2">
    <source>
        <dbReference type="ARBA" id="ARBA00004496"/>
    </source>
</evidence>
<evidence type="ECO:0000256" key="3">
    <source>
        <dbReference type="ARBA" id="ARBA00005043"/>
    </source>
</evidence>
<organism evidence="10 11">
    <name type="scientific">Candida oxycetoniae</name>
    <dbReference type="NCBI Taxonomy" id="497107"/>
    <lineage>
        <taxon>Eukaryota</taxon>
        <taxon>Fungi</taxon>
        <taxon>Dikarya</taxon>
        <taxon>Ascomycota</taxon>
        <taxon>Saccharomycotina</taxon>
        <taxon>Pichiomycetes</taxon>
        <taxon>Debaryomycetaceae</taxon>
        <taxon>Candida/Lodderomyces clade</taxon>
        <taxon>Candida</taxon>
    </lineage>
</organism>
<gene>
    <name evidence="10" type="ORF">KGF56_004241</name>
</gene>
<dbReference type="GO" id="GO:0002098">
    <property type="term" value="P:tRNA wobble uridine modification"/>
    <property type="evidence" value="ECO:0007669"/>
    <property type="project" value="InterPro"/>
</dbReference>
<dbReference type="CDD" id="cd19494">
    <property type="entry name" value="Elp4"/>
    <property type="match status" value="1"/>
</dbReference>
<evidence type="ECO:0000256" key="7">
    <source>
        <dbReference type="ARBA" id="ARBA00022694"/>
    </source>
</evidence>
<accession>A0AAI9SUC8</accession>
<keyword evidence="8" id="KW-0539">Nucleus</keyword>
<dbReference type="PANTHER" id="PTHR12896:SF1">
    <property type="entry name" value="ELONGATOR COMPLEX PROTEIN 4"/>
    <property type="match status" value="1"/>
</dbReference>
<dbReference type="Pfam" id="PF05625">
    <property type="entry name" value="PAXNEB"/>
    <property type="match status" value="1"/>
</dbReference>
<feature type="compositionally biased region" description="Polar residues" evidence="9">
    <location>
        <begin position="25"/>
        <end position="52"/>
    </location>
</feature>
<sequence length="484" mass="53440">MSFRRRGEIVEGGRTDGYSIASRASAQLSGRQTGTASAQLSGRQTGTASAQTGLPLRGALAKPPARGVIPPQRHENDSISAAAMNPGIRPSLITSQSTTSTGCLDLDKILLHQGLPLGHSLLIEESGTTDFASVLLRGFASQGIMHNRSVSHEHNQNQHPHQHPHPHPHPHQHQHQHQHHYSHVIVLGMSSSWANDLPGVYKGTSKEQKKAKIAENESKVSVSNIAFGSSGNRNDSKMKIAWRYGLNKKDEGEEDSNSNSKKGGRNKGRYENYSHQFDITQRLTPGPTPQDISFVPLTHTVNGVISALGSIIQAQLKSNRSKVIRLVIPGFLNPSIYPRSFSEPTFVFPFVHSLRSLLRQFESNLVLISSLALDLYPRSSNLTGVLESLFDASIHLQPFNQEMSAMIERTYKNEPSKIQQGLVNIVKIPVLSEKGLMMVHDGEYAFKNDKKRFKIEPWSIPVEDDSKETNSILEGAQTKKDIDF</sequence>
<dbReference type="Proteomes" id="UP001202479">
    <property type="component" value="Unassembled WGS sequence"/>
</dbReference>
<feature type="region of interest" description="Disordered" evidence="9">
    <location>
        <begin position="249"/>
        <end position="270"/>
    </location>
</feature>
<feature type="region of interest" description="Disordered" evidence="9">
    <location>
        <begin position="25"/>
        <end position="73"/>
    </location>
</feature>
<evidence type="ECO:0000313" key="11">
    <source>
        <dbReference type="Proteomes" id="UP001202479"/>
    </source>
</evidence>
<dbReference type="RefSeq" id="XP_049178735.1">
    <property type="nucleotide sequence ID" value="XM_049325659.1"/>
</dbReference>
<dbReference type="GO" id="GO:0005737">
    <property type="term" value="C:cytoplasm"/>
    <property type="evidence" value="ECO:0007669"/>
    <property type="project" value="UniProtKB-SubCell"/>
</dbReference>
<proteinExistence type="inferred from homology"/>
<reference evidence="10" key="1">
    <citation type="journal article" date="2022" name="DNA Res.">
        <title>Genome analysis of five recently described species of the CUG-Ser clade uncovers Candida theae as a new hybrid lineage with pathogenic potential in the Candida parapsilosis species complex.</title>
        <authorList>
            <person name="Mixao V."/>
            <person name="Del Olmo V."/>
            <person name="Hegedusova E."/>
            <person name="Saus E."/>
            <person name="Pryszcz L."/>
            <person name="Cillingova A."/>
            <person name="Nosek J."/>
            <person name="Gabaldon T."/>
        </authorList>
    </citation>
    <scope>NUCLEOTIDE SEQUENCE</scope>
    <source>
        <strain evidence="10">CBS 10844</strain>
    </source>
</reference>
<dbReference type="GO" id="GO:0008023">
    <property type="term" value="C:transcription elongation factor complex"/>
    <property type="evidence" value="ECO:0007669"/>
    <property type="project" value="TreeGrafter"/>
</dbReference>
<comment type="similarity">
    <text evidence="4">Belongs to the ELP4 family.</text>
</comment>
<evidence type="ECO:0000256" key="9">
    <source>
        <dbReference type="SAM" id="MobiDB-lite"/>
    </source>
</evidence>
<dbReference type="GO" id="GO:0033588">
    <property type="term" value="C:elongator holoenzyme complex"/>
    <property type="evidence" value="ECO:0007669"/>
    <property type="project" value="InterPro"/>
</dbReference>
<dbReference type="InterPro" id="IPR008728">
    <property type="entry name" value="Elongator_complex_protein_4"/>
</dbReference>
<feature type="compositionally biased region" description="Basic residues" evidence="9">
    <location>
        <begin position="160"/>
        <end position="180"/>
    </location>
</feature>
<evidence type="ECO:0000256" key="4">
    <source>
        <dbReference type="ARBA" id="ARBA00007573"/>
    </source>
</evidence>
<evidence type="ECO:0000256" key="5">
    <source>
        <dbReference type="ARBA" id="ARBA00020265"/>
    </source>
</evidence>
<evidence type="ECO:0000256" key="6">
    <source>
        <dbReference type="ARBA" id="ARBA00022490"/>
    </source>
</evidence>
<evidence type="ECO:0000256" key="8">
    <source>
        <dbReference type="ARBA" id="ARBA00023242"/>
    </source>
</evidence>
<keyword evidence="6" id="KW-0963">Cytoplasm</keyword>
<protein>
    <recommendedName>
        <fullName evidence="5">Elongator complex protein 4</fullName>
    </recommendedName>
</protein>
<dbReference type="Gene3D" id="3.40.50.300">
    <property type="entry name" value="P-loop containing nucleotide triphosphate hydrolases"/>
    <property type="match status" value="1"/>
</dbReference>
<dbReference type="GeneID" id="73381856"/>
<comment type="pathway">
    <text evidence="3">tRNA modification; 5-methoxycarbonylmethyl-2-thiouridine-tRNA biosynthesis.</text>
</comment>
<comment type="caution">
    <text evidence="10">The sequence shown here is derived from an EMBL/GenBank/DDBJ whole genome shotgun (WGS) entry which is preliminary data.</text>
</comment>
<name>A0AAI9SUC8_9ASCO</name>